<dbReference type="InterPro" id="IPR004853">
    <property type="entry name" value="Sugar_P_trans_dom"/>
</dbReference>
<sequence>MSCAETQERGRGFTRWPAEGPGLEAGGWRRPRGPQVARGDPAPTFDSAARDAWTFNGRLTGSESQDEAKLTVDDGTKGLNGTINGTMNGTINGPISQTSPVNGGIRRAHSNRTLGRPGNLSDDDVELGGERDTLLPREKPSVREQHPLLKSRNQSLISGVAYCLSSCSMILLNKVVLSGYNLNAGISLMFYQNLISVLVVYLLNGLGLIVTEPITWRLVKVWLPVNFLFVGMLVSSIFSLRLMNVAMVTILKNVTNLITAVGEIYFFNKHHNSKVWLSLIVMVLSAVSGGVTDLSFHGKGYTYQIINCFCTAAYSLRLRKVMDLAKKKTNSGTLNEFSMVLLNNLLSLPLGLILICAFETQTLFNSPALKIPMFWVVMTLSGLLGLAISFTSMWFMHQTSPTTHSLVGSLNKIPLSLAGIVLFRVPTSFANLISIFFGLFAGVLFARAKMSS</sequence>
<feature type="transmembrane region" description="Helical" evidence="6">
    <location>
        <begin position="275"/>
        <end position="295"/>
    </location>
</feature>
<dbReference type="AlphaFoldDB" id="A0A176VH35"/>
<evidence type="ECO:0000256" key="5">
    <source>
        <dbReference type="SAM" id="MobiDB-lite"/>
    </source>
</evidence>
<dbReference type="GO" id="GO:0016020">
    <property type="term" value="C:membrane"/>
    <property type="evidence" value="ECO:0007669"/>
    <property type="project" value="UniProtKB-SubCell"/>
</dbReference>
<comment type="subcellular location">
    <subcellularLocation>
        <location evidence="1">Membrane</location>
        <topology evidence="1">Multi-pass membrane protein</topology>
    </subcellularLocation>
</comment>
<feature type="transmembrane region" description="Helical" evidence="6">
    <location>
        <begin position="221"/>
        <end position="240"/>
    </location>
</feature>
<feature type="transmembrane region" description="Helical" evidence="6">
    <location>
        <begin position="429"/>
        <end position="446"/>
    </location>
</feature>
<organism evidence="8 9">
    <name type="scientific">Marchantia polymorpha subsp. ruderalis</name>
    <dbReference type="NCBI Taxonomy" id="1480154"/>
    <lineage>
        <taxon>Eukaryota</taxon>
        <taxon>Viridiplantae</taxon>
        <taxon>Streptophyta</taxon>
        <taxon>Embryophyta</taxon>
        <taxon>Marchantiophyta</taxon>
        <taxon>Marchantiopsida</taxon>
        <taxon>Marchantiidae</taxon>
        <taxon>Marchantiales</taxon>
        <taxon>Marchantiaceae</taxon>
        <taxon>Marchantia</taxon>
    </lineage>
</organism>
<dbReference type="Pfam" id="PF03151">
    <property type="entry name" value="TPT"/>
    <property type="match status" value="1"/>
</dbReference>
<reference evidence="8" key="1">
    <citation type="submission" date="2016-03" db="EMBL/GenBank/DDBJ databases">
        <title>Mechanisms controlling the formation of the plant cell surface in tip-growing cells are functionally conserved among land plants.</title>
        <authorList>
            <person name="Honkanen S."/>
            <person name="Jones V.A."/>
            <person name="Morieri G."/>
            <person name="Champion C."/>
            <person name="Hetherington A.J."/>
            <person name="Kelly S."/>
            <person name="Saint-Marcoux D."/>
            <person name="Proust H."/>
            <person name="Prescott H."/>
            <person name="Dolan L."/>
        </authorList>
    </citation>
    <scope>NUCLEOTIDE SEQUENCE [LARGE SCALE GENOMIC DNA]</scope>
    <source>
        <tissue evidence="8">Whole gametophyte</tissue>
    </source>
</reference>
<feature type="transmembrane region" description="Helical" evidence="6">
    <location>
        <begin position="156"/>
        <end position="177"/>
    </location>
</feature>
<feature type="region of interest" description="Disordered" evidence="5">
    <location>
        <begin position="1"/>
        <end position="47"/>
    </location>
</feature>
<keyword evidence="3 6" id="KW-1133">Transmembrane helix</keyword>
<feature type="compositionally biased region" description="Polar residues" evidence="5">
    <location>
        <begin position="85"/>
        <end position="101"/>
    </location>
</feature>
<feature type="transmembrane region" description="Helical" evidence="6">
    <location>
        <begin position="339"/>
        <end position="360"/>
    </location>
</feature>
<keyword evidence="2 6" id="KW-0812">Transmembrane</keyword>
<feature type="transmembrane region" description="Helical" evidence="6">
    <location>
        <begin position="301"/>
        <end position="318"/>
    </location>
</feature>
<proteinExistence type="predicted"/>
<evidence type="ECO:0000313" key="8">
    <source>
        <dbReference type="EMBL" id="OAE19682.1"/>
    </source>
</evidence>
<keyword evidence="4 6" id="KW-0472">Membrane</keyword>
<feature type="region of interest" description="Disordered" evidence="5">
    <location>
        <begin position="85"/>
        <end position="133"/>
    </location>
</feature>
<dbReference type="EMBL" id="LVLJ01003800">
    <property type="protein sequence ID" value="OAE19682.1"/>
    <property type="molecule type" value="Genomic_DNA"/>
</dbReference>
<feature type="transmembrane region" description="Helical" evidence="6">
    <location>
        <begin position="372"/>
        <end position="394"/>
    </location>
</feature>
<protein>
    <recommendedName>
        <fullName evidence="7">Sugar phosphate transporter domain-containing protein</fullName>
    </recommendedName>
</protein>
<feature type="transmembrane region" description="Helical" evidence="6">
    <location>
        <begin position="189"/>
        <end position="209"/>
    </location>
</feature>
<keyword evidence="9" id="KW-1185">Reference proteome</keyword>
<feature type="compositionally biased region" description="Basic and acidic residues" evidence="5">
    <location>
        <begin position="1"/>
        <end position="11"/>
    </location>
</feature>
<evidence type="ECO:0000256" key="6">
    <source>
        <dbReference type="SAM" id="Phobius"/>
    </source>
</evidence>
<accession>A0A176VH35</accession>
<evidence type="ECO:0000256" key="4">
    <source>
        <dbReference type="ARBA" id="ARBA00023136"/>
    </source>
</evidence>
<evidence type="ECO:0000259" key="7">
    <source>
        <dbReference type="Pfam" id="PF03151"/>
    </source>
</evidence>
<dbReference type="InterPro" id="IPR050186">
    <property type="entry name" value="TPT_transporter"/>
</dbReference>
<dbReference type="Proteomes" id="UP000077202">
    <property type="component" value="Unassembled WGS sequence"/>
</dbReference>
<evidence type="ECO:0000256" key="3">
    <source>
        <dbReference type="ARBA" id="ARBA00022989"/>
    </source>
</evidence>
<evidence type="ECO:0000313" key="9">
    <source>
        <dbReference type="Proteomes" id="UP000077202"/>
    </source>
</evidence>
<comment type="caution">
    <text evidence="8">The sequence shown here is derived from an EMBL/GenBank/DDBJ whole genome shotgun (WGS) entry which is preliminary data.</text>
</comment>
<dbReference type="PANTHER" id="PTHR11132">
    <property type="entry name" value="SOLUTE CARRIER FAMILY 35"/>
    <property type="match status" value="1"/>
</dbReference>
<feature type="transmembrane region" description="Helical" evidence="6">
    <location>
        <begin position="246"/>
        <end position="268"/>
    </location>
</feature>
<name>A0A176VH35_MARPO</name>
<gene>
    <name evidence="8" type="ORF">AXG93_1847s1460</name>
</gene>
<feature type="domain" description="Sugar phosphate transporter" evidence="7">
    <location>
        <begin position="161"/>
        <end position="440"/>
    </location>
</feature>
<evidence type="ECO:0000256" key="1">
    <source>
        <dbReference type="ARBA" id="ARBA00004141"/>
    </source>
</evidence>
<evidence type="ECO:0000256" key="2">
    <source>
        <dbReference type="ARBA" id="ARBA00022692"/>
    </source>
</evidence>